<evidence type="ECO:0000259" key="1">
    <source>
        <dbReference type="Pfam" id="PF15970"/>
    </source>
</evidence>
<dbReference type="SUPFAM" id="SSF143100">
    <property type="entry name" value="TTHA1013/TTHA0281-like"/>
    <property type="match status" value="1"/>
</dbReference>
<protein>
    <submittedName>
        <fullName evidence="2">Type II toxin-antitoxin system HicB family antitoxin</fullName>
    </submittedName>
</protein>
<sequence length="89" mass="10333">MLYPAQFTPDEKGGYIVTFRDIPEAITQGDDLVETRMMAEDALQCAMDFYFEHHRRIPLPSKLQKGEEWVALPENMVLKVLSFNEQLVE</sequence>
<keyword evidence="3" id="KW-1185">Reference proteome</keyword>
<dbReference type="Proteomes" id="UP001221268">
    <property type="component" value="Chromosome"/>
</dbReference>
<dbReference type="InterPro" id="IPR031807">
    <property type="entry name" value="HicB-like"/>
</dbReference>
<dbReference type="Pfam" id="PF15970">
    <property type="entry name" value="HicB-like_2"/>
    <property type="match status" value="1"/>
</dbReference>
<name>A0ABY7RLU6_9NEIS</name>
<organism evidence="2 3">
    <name type="scientific">Neisseria lisongii</name>
    <dbReference type="NCBI Taxonomy" id="2912188"/>
    <lineage>
        <taxon>Bacteria</taxon>
        <taxon>Pseudomonadati</taxon>
        <taxon>Pseudomonadota</taxon>
        <taxon>Betaproteobacteria</taxon>
        <taxon>Neisseriales</taxon>
        <taxon>Neisseriaceae</taxon>
        <taxon>Neisseria</taxon>
    </lineage>
</organism>
<dbReference type="RefSeq" id="WP_237091472.1">
    <property type="nucleotide sequence ID" value="NZ_CP116766.1"/>
</dbReference>
<feature type="domain" description="HicB-like antitoxin of toxin-antitoxin system" evidence="1">
    <location>
        <begin position="3"/>
        <end position="79"/>
    </location>
</feature>
<reference evidence="2 3" key="1">
    <citation type="submission" date="2023-01" db="EMBL/GenBank/DDBJ databases">
        <authorList>
            <person name="Yang C."/>
        </authorList>
    </citation>
    <scope>NUCLEOTIDE SEQUENCE [LARGE SCALE GENOMIC DNA]</scope>
    <source>
        <strain evidence="2 3">ZJ106</strain>
    </source>
</reference>
<dbReference type="EMBL" id="CP116766">
    <property type="protein sequence ID" value="WCL72221.1"/>
    <property type="molecule type" value="Genomic_DNA"/>
</dbReference>
<gene>
    <name evidence="2" type="ORF">PJU73_03710</name>
</gene>
<evidence type="ECO:0000313" key="2">
    <source>
        <dbReference type="EMBL" id="WCL72221.1"/>
    </source>
</evidence>
<dbReference type="InterPro" id="IPR035069">
    <property type="entry name" value="TTHA1013/TTHA0281-like"/>
</dbReference>
<dbReference type="Gene3D" id="3.30.160.250">
    <property type="match status" value="1"/>
</dbReference>
<accession>A0ABY7RLU6</accession>
<evidence type="ECO:0000313" key="3">
    <source>
        <dbReference type="Proteomes" id="UP001221268"/>
    </source>
</evidence>
<proteinExistence type="predicted"/>